<protein>
    <recommendedName>
        <fullName evidence="2">shikimate dehydrogenase (NADP(+))</fullName>
        <ecNumber evidence="2">1.1.1.25</ecNumber>
    </recommendedName>
</protein>
<feature type="domain" description="Shikimate dehydrogenase substrate binding N-terminal" evidence="7">
    <location>
        <begin position="13"/>
        <end position="96"/>
    </location>
</feature>
<dbReference type="Pfam" id="PF01488">
    <property type="entry name" value="Shikimate_DH"/>
    <property type="match status" value="1"/>
</dbReference>
<evidence type="ECO:0000256" key="1">
    <source>
        <dbReference type="ARBA" id="ARBA00004871"/>
    </source>
</evidence>
<keyword evidence="3" id="KW-0028">Amino-acid biosynthesis</keyword>
<dbReference type="RefSeq" id="WP_345470378.1">
    <property type="nucleotide sequence ID" value="NZ_BAABHF010000040.1"/>
</dbReference>
<dbReference type="InterPro" id="IPR046346">
    <property type="entry name" value="Aminoacid_DH-like_N_sf"/>
</dbReference>
<keyword evidence="9" id="KW-1185">Reference proteome</keyword>
<dbReference type="SUPFAM" id="SSF51735">
    <property type="entry name" value="NAD(P)-binding Rossmann-fold domains"/>
    <property type="match status" value="1"/>
</dbReference>
<name>A0ABP8QNQ5_9ACTN</name>
<dbReference type="InterPro" id="IPR013708">
    <property type="entry name" value="Shikimate_DH-bd_N"/>
</dbReference>
<evidence type="ECO:0000259" key="7">
    <source>
        <dbReference type="Pfam" id="PF08501"/>
    </source>
</evidence>
<comment type="pathway">
    <text evidence="1">Metabolic intermediate biosynthesis; chorismate biosynthesis; chorismate from D-erythrose 4-phosphate and phosphoenolpyruvate: step 4/7.</text>
</comment>
<accession>A0ABP8QNQ5</accession>
<dbReference type="Pfam" id="PF08501">
    <property type="entry name" value="Shikimate_dh_N"/>
    <property type="match status" value="1"/>
</dbReference>
<dbReference type="Gene3D" id="3.40.50.720">
    <property type="entry name" value="NAD(P)-binding Rossmann-like Domain"/>
    <property type="match status" value="1"/>
</dbReference>
<keyword evidence="5" id="KW-0472">Membrane</keyword>
<dbReference type="EC" id="1.1.1.25" evidence="2"/>
<organism evidence="8 9">
    <name type="scientific">Actinoallomurus oryzae</name>
    <dbReference type="NCBI Taxonomy" id="502180"/>
    <lineage>
        <taxon>Bacteria</taxon>
        <taxon>Bacillati</taxon>
        <taxon>Actinomycetota</taxon>
        <taxon>Actinomycetes</taxon>
        <taxon>Streptosporangiales</taxon>
        <taxon>Thermomonosporaceae</taxon>
        <taxon>Actinoallomurus</taxon>
    </lineage>
</organism>
<dbReference type="CDD" id="cd01065">
    <property type="entry name" value="NAD_bind_Shikimate_DH"/>
    <property type="match status" value="1"/>
</dbReference>
<keyword evidence="5" id="KW-0812">Transmembrane</keyword>
<dbReference type="EMBL" id="BAABHF010000040">
    <property type="protein sequence ID" value="GAA4507173.1"/>
    <property type="molecule type" value="Genomic_DNA"/>
</dbReference>
<evidence type="ECO:0000256" key="5">
    <source>
        <dbReference type="SAM" id="Phobius"/>
    </source>
</evidence>
<comment type="caution">
    <text evidence="8">The sequence shown here is derived from an EMBL/GenBank/DDBJ whole genome shotgun (WGS) entry which is preliminary data.</text>
</comment>
<proteinExistence type="predicted"/>
<evidence type="ECO:0000256" key="3">
    <source>
        <dbReference type="ARBA" id="ARBA00023141"/>
    </source>
</evidence>
<feature type="domain" description="Quinate/shikimate 5-dehydrogenase/glutamyl-tRNA reductase" evidence="6">
    <location>
        <begin position="121"/>
        <end position="197"/>
    </location>
</feature>
<evidence type="ECO:0000256" key="4">
    <source>
        <dbReference type="ARBA" id="ARBA00049442"/>
    </source>
</evidence>
<keyword evidence="3" id="KW-0057">Aromatic amino acid biosynthesis</keyword>
<evidence type="ECO:0000313" key="8">
    <source>
        <dbReference type="EMBL" id="GAA4507173.1"/>
    </source>
</evidence>
<dbReference type="Gene3D" id="3.40.50.10860">
    <property type="entry name" value="Leucine Dehydrogenase, chain A, domain 1"/>
    <property type="match status" value="1"/>
</dbReference>
<dbReference type="PANTHER" id="PTHR21089:SF1">
    <property type="entry name" value="BIFUNCTIONAL 3-DEHYDROQUINATE DEHYDRATASE_SHIKIMATE DEHYDROGENASE, CHLOROPLASTIC"/>
    <property type="match status" value="1"/>
</dbReference>
<keyword evidence="5" id="KW-1133">Transmembrane helix</keyword>
<dbReference type="InterPro" id="IPR036291">
    <property type="entry name" value="NAD(P)-bd_dom_sf"/>
</dbReference>
<reference evidence="9" key="1">
    <citation type="journal article" date="2019" name="Int. J. Syst. Evol. Microbiol.">
        <title>The Global Catalogue of Microorganisms (GCM) 10K type strain sequencing project: providing services to taxonomists for standard genome sequencing and annotation.</title>
        <authorList>
            <consortium name="The Broad Institute Genomics Platform"/>
            <consortium name="The Broad Institute Genome Sequencing Center for Infectious Disease"/>
            <person name="Wu L."/>
            <person name="Ma J."/>
        </authorList>
    </citation>
    <scope>NUCLEOTIDE SEQUENCE [LARGE SCALE GENOMIC DNA]</scope>
    <source>
        <strain evidence="9">JCM 17933</strain>
    </source>
</reference>
<dbReference type="InterPro" id="IPR006151">
    <property type="entry name" value="Shikm_DH/Glu-tRNA_Rdtase"/>
</dbReference>
<dbReference type="SUPFAM" id="SSF53223">
    <property type="entry name" value="Aminoacid dehydrogenase-like, N-terminal domain"/>
    <property type="match status" value="1"/>
</dbReference>
<evidence type="ECO:0000313" key="9">
    <source>
        <dbReference type="Proteomes" id="UP001500503"/>
    </source>
</evidence>
<comment type="catalytic activity">
    <reaction evidence="4">
        <text>shikimate + NADP(+) = 3-dehydroshikimate + NADPH + H(+)</text>
        <dbReference type="Rhea" id="RHEA:17737"/>
        <dbReference type="ChEBI" id="CHEBI:15378"/>
        <dbReference type="ChEBI" id="CHEBI:16630"/>
        <dbReference type="ChEBI" id="CHEBI:36208"/>
        <dbReference type="ChEBI" id="CHEBI:57783"/>
        <dbReference type="ChEBI" id="CHEBI:58349"/>
        <dbReference type="EC" id="1.1.1.25"/>
    </reaction>
</comment>
<evidence type="ECO:0000256" key="2">
    <source>
        <dbReference type="ARBA" id="ARBA00012962"/>
    </source>
</evidence>
<feature type="transmembrane region" description="Helical" evidence="5">
    <location>
        <begin position="130"/>
        <end position="151"/>
    </location>
</feature>
<dbReference type="Proteomes" id="UP001500503">
    <property type="component" value="Unassembled WGS sequence"/>
</dbReference>
<dbReference type="InterPro" id="IPR022893">
    <property type="entry name" value="Shikimate_DH_fam"/>
</dbReference>
<evidence type="ECO:0000259" key="6">
    <source>
        <dbReference type="Pfam" id="PF01488"/>
    </source>
</evidence>
<dbReference type="PANTHER" id="PTHR21089">
    <property type="entry name" value="SHIKIMATE DEHYDROGENASE"/>
    <property type="match status" value="1"/>
</dbReference>
<sequence length="266" mass="27021">MIGVRGTTRVLGIIGDPLAHARAPEMVNAVIAERGADAVLVPMLVHVGELAPAVAGLRAIGSFGGAVVTMPHKQAIVPFVQRLERSAAETGAVNVIRREADGTLTGDMLDGGGFLAGLRSIGQDVVGRRVLLLGAGGAAIAIAVAVARAGADSITIVNRTHARAEDLAARVEALGVAVRVANDARGDHDVVINATSAGMRPDDPMPLDPAVLRPGMVVSDIIVGPRRTPLVEAAEARGCVVQNGDAMLAGQTQLMVDFLLGGSAAG</sequence>
<gene>
    <name evidence="8" type="ORF">GCM10023191_065220</name>
</gene>